<dbReference type="PANTHER" id="PTHR32309">
    <property type="entry name" value="TYROSINE-PROTEIN KINASE"/>
    <property type="match status" value="1"/>
</dbReference>
<keyword evidence="5" id="KW-1003">Cell membrane</keyword>
<evidence type="ECO:0000313" key="21">
    <source>
        <dbReference type="EMBL" id="MBM6674671.1"/>
    </source>
</evidence>
<evidence type="ECO:0000256" key="3">
    <source>
        <dbReference type="ARBA" id="ARBA00008883"/>
    </source>
</evidence>
<evidence type="ECO:0000256" key="12">
    <source>
        <dbReference type="ARBA" id="ARBA00022989"/>
    </source>
</evidence>
<dbReference type="InterPro" id="IPR025669">
    <property type="entry name" value="AAA_dom"/>
</dbReference>
<keyword evidence="13 17" id="KW-0472">Membrane</keyword>
<dbReference type="InterPro" id="IPR032807">
    <property type="entry name" value="GNVR"/>
</dbReference>
<evidence type="ECO:0000256" key="2">
    <source>
        <dbReference type="ARBA" id="ARBA00007316"/>
    </source>
</evidence>
<keyword evidence="7 21" id="KW-0808">Transferase</keyword>
<comment type="similarity">
    <text evidence="2">Belongs to the CpsD/CapB family.</text>
</comment>
<comment type="similarity">
    <text evidence="3">Belongs to the etk/wzc family.</text>
</comment>
<keyword evidence="22" id="KW-1185">Reference proteome</keyword>
<dbReference type="Proteomes" id="UP000706891">
    <property type="component" value="Unassembled WGS sequence"/>
</dbReference>
<evidence type="ECO:0000259" key="20">
    <source>
        <dbReference type="Pfam" id="PF13807"/>
    </source>
</evidence>
<dbReference type="GO" id="GO:0005524">
    <property type="term" value="F:ATP binding"/>
    <property type="evidence" value="ECO:0007669"/>
    <property type="project" value="UniProtKB-KW"/>
</dbReference>
<evidence type="ECO:0000256" key="8">
    <source>
        <dbReference type="ARBA" id="ARBA00022692"/>
    </source>
</evidence>
<evidence type="ECO:0000256" key="17">
    <source>
        <dbReference type="SAM" id="Phobius"/>
    </source>
</evidence>
<evidence type="ECO:0000256" key="11">
    <source>
        <dbReference type="ARBA" id="ARBA00022840"/>
    </source>
</evidence>
<dbReference type="EMBL" id="JACJJG010000110">
    <property type="protein sequence ID" value="MBM6674671.1"/>
    <property type="molecule type" value="Genomic_DNA"/>
</dbReference>
<keyword evidence="10" id="KW-0418">Kinase</keyword>
<dbReference type="RefSeq" id="WP_205105776.1">
    <property type="nucleotide sequence ID" value="NZ_JACJJG010000110.1"/>
</dbReference>
<proteinExistence type="inferred from homology"/>
<evidence type="ECO:0000256" key="1">
    <source>
        <dbReference type="ARBA" id="ARBA00004429"/>
    </source>
</evidence>
<dbReference type="SUPFAM" id="SSF52540">
    <property type="entry name" value="P-loop containing nucleoside triphosphate hydrolases"/>
    <property type="match status" value="1"/>
</dbReference>
<comment type="caution">
    <text evidence="21">The sequence shown here is derived from an EMBL/GenBank/DDBJ whole genome shotgun (WGS) entry which is preliminary data.</text>
</comment>
<feature type="domain" description="AAA" evidence="19">
    <location>
        <begin position="613"/>
        <end position="726"/>
    </location>
</feature>
<dbReference type="CDD" id="cd05387">
    <property type="entry name" value="BY-kinase"/>
    <property type="match status" value="1"/>
</dbReference>
<comment type="subcellular location">
    <subcellularLocation>
        <location evidence="1">Cell inner membrane</location>
        <topology evidence="1">Multi-pass membrane protein</topology>
    </subcellularLocation>
</comment>
<dbReference type="GO" id="GO:0005886">
    <property type="term" value="C:plasma membrane"/>
    <property type="evidence" value="ECO:0007669"/>
    <property type="project" value="UniProtKB-SubCell"/>
</dbReference>
<comment type="catalytic activity">
    <reaction evidence="15">
        <text>L-tyrosyl-[protein] + ATP = O-phospho-L-tyrosyl-[protein] + ADP + H(+)</text>
        <dbReference type="Rhea" id="RHEA:10596"/>
        <dbReference type="Rhea" id="RHEA-COMP:10136"/>
        <dbReference type="Rhea" id="RHEA-COMP:20101"/>
        <dbReference type="ChEBI" id="CHEBI:15378"/>
        <dbReference type="ChEBI" id="CHEBI:30616"/>
        <dbReference type="ChEBI" id="CHEBI:46858"/>
        <dbReference type="ChEBI" id="CHEBI:61978"/>
        <dbReference type="ChEBI" id="CHEBI:456216"/>
        <dbReference type="EC" id="2.7.10.2"/>
    </reaction>
</comment>
<evidence type="ECO:0000256" key="14">
    <source>
        <dbReference type="ARBA" id="ARBA00023137"/>
    </source>
</evidence>
<dbReference type="GO" id="GO:0004715">
    <property type="term" value="F:non-membrane spanning protein tyrosine kinase activity"/>
    <property type="evidence" value="ECO:0007669"/>
    <property type="project" value="UniProtKB-EC"/>
</dbReference>
<feature type="domain" description="Polysaccharide chain length determinant N-terminal" evidence="18">
    <location>
        <begin position="15"/>
        <end position="110"/>
    </location>
</feature>
<organism evidence="21 22">
    <name type="scientific">Marseilla massiliensis</name>
    <dbReference type="NCBI Taxonomy" id="1841864"/>
    <lineage>
        <taxon>Bacteria</taxon>
        <taxon>Pseudomonadati</taxon>
        <taxon>Bacteroidota</taxon>
        <taxon>Bacteroidia</taxon>
        <taxon>Bacteroidales</taxon>
        <taxon>Prevotellaceae</taxon>
        <taxon>Marseilla</taxon>
    </lineage>
</organism>
<evidence type="ECO:0000256" key="9">
    <source>
        <dbReference type="ARBA" id="ARBA00022741"/>
    </source>
</evidence>
<keyword evidence="9" id="KW-0547">Nucleotide-binding</keyword>
<evidence type="ECO:0000256" key="10">
    <source>
        <dbReference type="ARBA" id="ARBA00022777"/>
    </source>
</evidence>
<evidence type="ECO:0000256" key="4">
    <source>
        <dbReference type="ARBA" id="ARBA00011903"/>
    </source>
</evidence>
<dbReference type="Pfam" id="PF13614">
    <property type="entry name" value="AAA_31"/>
    <property type="match status" value="1"/>
</dbReference>
<feature type="coiled-coil region" evidence="16">
    <location>
        <begin position="280"/>
        <end position="307"/>
    </location>
</feature>
<dbReference type="PANTHER" id="PTHR32309:SF13">
    <property type="entry name" value="FERRIC ENTEROBACTIN TRANSPORT PROTEIN FEPE"/>
    <property type="match status" value="1"/>
</dbReference>
<dbReference type="InterPro" id="IPR027417">
    <property type="entry name" value="P-loop_NTPase"/>
</dbReference>
<dbReference type="InterPro" id="IPR050445">
    <property type="entry name" value="Bact_polysacc_biosynth/exp"/>
</dbReference>
<name>A0A938WU69_9BACT</name>
<accession>A0A938WU69</accession>
<reference evidence="21" key="1">
    <citation type="submission" date="2020-08" db="EMBL/GenBank/DDBJ databases">
        <authorList>
            <person name="Cejkova D."/>
            <person name="Kubasova T."/>
            <person name="Jahodarova E."/>
            <person name="Rychlik I."/>
        </authorList>
    </citation>
    <scope>NUCLEOTIDE SEQUENCE</scope>
    <source>
        <strain evidence="21">An824</strain>
    </source>
</reference>
<feature type="transmembrane region" description="Helical" evidence="17">
    <location>
        <begin position="504"/>
        <end position="524"/>
    </location>
</feature>
<dbReference type="EC" id="2.7.10.2" evidence="4"/>
<dbReference type="Pfam" id="PF02706">
    <property type="entry name" value="Wzz"/>
    <property type="match status" value="1"/>
</dbReference>
<evidence type="ECO:0000256" key="6">
    <source>
        <dbReference type="ARBA" id="ARBA00022519"/>
    </source>
</evidence>
<dbReference type="GO" id="GO:0042802">
    <property type="term" value="F:identical protein binding"/>
    <property type="evidence" value="ECO:0007669"/>
    <property type="project" value="UniProtKB-ARBA"/>
</dbReference>
<dbReference type="NCBIfam" id="TIGR01007">
    <property type="entry name" value="eps_fam"/>
    <property type="match status" value="1"/>
</dbReference>
<feature type="transmembrane region" description="Helical" evidence="17">
    <location>
        <begin position="30"/>
        <end position="48"/>
    </location>
</feature>
<evidence type="ECO:0000256" key="16">
    <source>
        <dbReference type="SAM" id="Coils"/>
    </source>
</evidence>
<feature type="domain" description="Tyrosine-protein kinase G-rich" evidence="20">
    <location>
        <begin position="448"/>
        <end position="523"/>
    </location>
</feature>
<dbReference type="AlphaFoldDB" id="A0A938WU69"/>
<keyword evidence="16" id="KW-0175">Coiled coil</keyword>
<dbReference type="Pfam" id="PF13807">
    <property type="entry name" value="GNVR"/>
    <property type="match status" value="1"/>
</dbReference>
<dbReference type="InterPro" id="IPR005702">
    <property type="entry name" value="Wzc-like_C"/>
</dbReference>
<evidence type="ECO:0000256" key="15">
    <source>
        <dbReference type="ARBA" id="ARBA00051245"/>
    </source>
</evidence>
<reference evidence="21" key="2">
    <citation type="journal article" date="2021" name="Sci. Rep.">
        <title>The distribution of antibiotic resistance genes in chicken gut microbiota commensals.</title>
        <authorList>
            <person name="Juricova H."/>
            <person name="Matiasovicova J."/>
            <person name="Kubasova T."/>
            <person name="Cejkova D."/>
            <person name="Rychlik I."/>
        </authorList>
    </citation>
    <scope>NUCLEOTIDE SEQUENCE</scope>
    <source>
        <strain evidence="21">An824</strain>
    </source>
</reference>
<keyword evidence="11" id="KW-0067">ATP-binding</keyword>
<protein>
    <recommendedName>
        <fullName evidence="4">non-specific protein-tyrosine kinase</fullName>
        <ecNumber evidence="4">2.7.10.2</ecNumber>
    </recommendedName>
</protein>
<dbReference type="FunFam" id="3.40.50.300:FF:000527">
    <property type="entry name" value="Tyrosine-protein kinase etk"/>
    <property type="match status" value="1"/>
</dbReference>
<keyword evidence="6" id="KW-0997">Cell inner membrane</keyword>
<keyword evidence="8 17" id="KW-0812">Transmembrane</keyword>
<evidence type="ECO:0000259" key="18">
    <source>
        <dbReference type="Pfam" id="PF02706"/>
    </source>
</evidence>
<keyword evidence="14" id="KW-0829">Tyrosine-protein kinase</keyword>
<dbReference type="Gene3D" id="3.40.50.300">
    <property type="entry name" value="P-loop containing nucleotide triphosphate hydrolases"/>
    <property type="match status" value="1"/>
</dbReference>
<sequence length="808" mass="90070">METNPVTQQTEETTEEISIRDILISCASHWRWYVATVVVALAVAVLYIKKTQPVYKRDASIMVLERNDKPTVLNQLLNDYVDFGFFADNTNVNNVIAAIKSPDVMSEVVDLLGLDVSYTTRGTFYDKTLYGKTLPVKVVFRDIPKDETASLHIRLEKNGGIKMSEFVKNGKPQNSYDLTCHVGQTVNTPLGRLTIERQPHYPSAVADNDEIDVRKSDNASATGRFLGGLSVEIGDKKSTILDLSYNDVSGKRAEDILSAVIDIYNKVWMKNRNEVSAGATKFLDERLAIIERELDNVDNDISRYKSKNLLPDVEKAYSLSMERADKNSAILLDLNTKLSVAGYIRDYITNRANTNQLLPANMGLDDGKTDGLIDKYNALQLERNSLMVNGGKNNPLVKDIDKALNQLRRSVISSINNMIVSLSTRIGHIQNDEQKTNTDISTNPTQAKELLAVERQQKVKEALYLFLLQKREENQLSQSFTADNTQIVKSPTGSNVPLKPKKGMIMLIALVIGLALPTGVIYLMETTNNKVRGRKDIEDNLTAPFVGEIPLVEEERKGLSALKPAQEKAYGIVVEHGNHNLINEAFRIVRTNIEFLTPQGNGASVQMLTSYNSGSGKTFLAMNIATSLAIKDKRVLVIDGDLRTAGLSRYIGNPKLGLSNYLGRHTDDIDSIICHYETCPGLDIMPSGVVPPNPAELLASDRWPRLLAEMKKRYDYIFVDCPPIDAVADTSIISHYAERTLFVVRAGKLERAMLADLEKLYRSGRLNNLSVILNGTRNAGTPYAYRYGYSYGYGTNPKSNSLIDYFRR</sequence>
<evidence type="ECO:0000256" key="5">
    <source>
        <dbReference type="ARBA" id="ARBA00022475"/>
    </source>
</evidence>
<keyword evidence="12 17" id="KW-1133">Transmembrane helix</keyword>
<dbReference type="InterPro" id="IPR003856">
    <property type="entry name" value="LPS_length_determ_N"/>
</dbReference>
<gene>
    <name evidence="21" type="ORF">H6A34_12395</name>
</gene>
<evidence type="ECO:0000313" key="22">
    <source>
        <dbReference type="Proteomes" id="UP000706891"/>
    </source>
</evidence>
<evidence type="ECO:0000256" key="13">
    <source>
        <dbReference type="ARBA" id="ARBA00023136"/>
    </source>
</evidence>
<evidence type="ECO:0000259" key="19">
    <source>
        <dbReference type="Pfam" id="PF13614"/>
    </source>
</evidence>
<evidence type="ECO:0000256" key="7">
    <source>
        <dbReference type="ARBA" id="ARBA00022679"/>
    </source>
</evidence>